<evidence type="ECO:0000256" key="1">
    <source>
        <dbReference type="ARBA" id="ARBA00023242"/>
    </source>
</evidence>
<dbReference type="GO" id="GO:0000981">
    <property type="term" value="F:DNA-binding transcription factor activity, RNA polymerase II-specific"/>
    <property type="evidence" value="ECO:0007669"/>
    <property type="project" value="InterPro"/>
</dbReference>
<keyword evidence="1" id="KW-0539">Nucleus</keyword>
<dbReference type="EMBL" id="JAGMWT010000006">
    <property type="protein sequence ID" value="KAH7127218.1"/>
    <property type="molecule type" value="Genomic_DNA"/>
</dbReference>
<evidence type="ECO:0000313" key="4">
    <source>
        <dbReference type="EMBL" id="KAH7127218.1"/>
    </source>
</evidence>
<dbReference type="InterPro" id="IPR053230">
    <property type="entry name" value="Trans_reg_galc"/>
</dbReference>
<dbReference type="Gene3D" id="4.10.240.10">
    <property type="entry name" value="Zn(2)-C6 fungal-type DNA-binding domain"/>
    <property type="match status" value="1"/>
</dbReference>
<dbReference type="CDD" id="cd00067">
    <property type="entry name" value="GAL4"/>
    <property type="match status" value="1"/>
</dbReference>
<dbReference type="PROSITE" id="PS00463">
    <property type="entry name" value="ZN2_CY6_FUNGAL_1"/>
    <property type="match status" value="1"/>
</dbReference>
<dbReference type="GO" id="GO:0008270">
    <property type="term" value="F:zinc ion binding"/>
    <property type="evidence" value="ECO:0007669"/>
    <property type="project" value="InterPro"/>
</dbReference>
<name>A0A9P9ILW5_9PLEO</name>
<protein>
    <recommendedName>
        <fullName evidence="3">Zn(2)-C6 fungal-type domain-containing protein</fullName>
    </recommendedName>
</protein>
<dbReference type="PANTHER" id="PTHR47654">
    <property type="entry name" value="ZN(II)2CYS6 TRANSCRIPTION FACTOR (EUROFUNG)-RELATED"/>
    <property type="match status" value="1"/>
</dbReference>
<keyword evidence="5" id="KW-1185">Reference proteome</keyword>
<dbReference type="SUPFAM" id="SSF57701">
    <property type="entry name" value="Zn2/Cys6 DNA-binding domain"/>
    <property type="match status" value="1"/>
</dbReference>
<dbReference type="Pfam" id="PF00172">
    <property type="entry name" value="Zn_clus"/>
    <property type="match status" value="1"/>
</dbReference>
<dbReference type="InterPro" id="IPR001138">
    <property type="entry name" value="Zn2Cys6_DnaBD"/>
</dbReference>
<dbReference type="PROSITE" id="PS50048">
    <property type="entry name" value="ZN2_CY6_FUNGAL_2"/>
    <property type="match status" value="1"/>
</dbReference>
<feature type="region of interest" description="Disordered" evidence="2">
    <location>
        <begin position="1"/>
        <end position="24"/>
    </location>
</feature>
<comment type="caution">
    <text evidence="4">The sequence shown here is derived from an EMBL/GenBank/DDBJ whole genome shotgun (WGS) entry which is preliminary data.</text>
</comment>
<dbReference type="OrthoDB" id="3364175at2759"/>
<evidence type="ECO:0000313" key="5">
    <source>
        <dbReference type="Proteomes" id="UP000700596"/>
    </source>
</evidence>
<proteinExistence type="predicted"/>
<dbReference type="PANTHER" id="PTHR47654:SF5">
    <property type="entry name" value="TRANSCRIPTION FACTOR DOMAIN-CONTAINING PROTEIN"/>
    <property type="match status" value="1"/>
</dbReference>
<evidence type="ECO:0000256" key="2">
    <source>
        <dbReference type="SAM" id="MobiDB-lite"/>
    </source>
</evidence>
<gene>
    <name evidence="4" type="ORF">B0J11DRAFT_297866</name>
</gene>
<dbReference type="AlphaFoldDB" id="A0A9P9ILW5"/>
<reference evidence="4" key="1">
    <citation type="journal article" date="2021" name="Nat. Commun.">
        <title>Genetic determinants of endophytism in the Arabidopsis root mycobiome.</title>
        <authorList>
            <person name="Mesny F."/>
            <person name="Miyauchi S."/>
            <person name="Thiergart T."/>
            <person name="Pickel B."/>
            <person name="Atanasova L."/>
            <person name="Karlsson M."/>
            <person name="Huettel B."/>
            <person name="Barry K.W."/>
            <person name="Haridas S."/>
            <person name="Chen C."/>
            <person name="Bauer D."/>
            <person name="Andreopoulos W."/>
            <person name="Pangilinan J."/>
            <person name="LaButti K."/>
            <person name="Riley R."/>
            <person name="Lipzen A."/>
            <person name="Clum A."/>
            <person name="Drula E."/>
            <person name="Henrissat B."/>
            <person name="Kohler A."/>
            <person name="Grigoriev I.V."/>
            <person name="Martin F.M."/>
            <person name="Hacquard S."/>
        </authorList>
    </citation>
    <scope>NUCLEOTIDE SEQUENCE</scope>
    <source>
        <strain evidence="4">MPI-CAGE-CH-0243</strain>
    </source>
</reference>
<dbReference type="Proteomes" id="UP000700596">
    <property type="component" value="Unassembled WGS sequence"/>
</dbReference>
<sequence>MRPWPQFQCRSSDSGDNDGQMEGYLDHLSSPFLSTLDKVPIPRLDAPERVVHRKRNRVLRACNDCRTRRIKCSGEQPICAECKKTGGPCIYEQTRKNRLDQVTERNAFLTSVLEEVSMRVSEEDRQRISSALEMV</sequence>
<dbReference type="InterPro" id="IPR036864">
    <property type="entry name" value="Zn2-C6_fun-type_DNA-bd_sf"/>
</dbReference>
<accession>A0A9P9ILW5</accession>
<feature type="domain" description="Zn(2)-C6 fungal-type" evidence="3">
    <location>
        <begin position="61"/>
        <end position="91"/>
    </location>
</feature>
<dbReference type="SMART" id="SM00066">
    <property type="entry name" value="GAL4"/>
    <property type="match status" value="1"/>
</dbReference>
<evidence type="ECO:0000259" key="3">
    <source>
        <dbReference type="PROSITE" id="PS50048"/>
    </source>
</evidence>
<organism evidence="4 5">
    <name type="scientific">Dendryphion nanum</name>
    <dbReference type="NCBI Taxonomy" id="256645"/>
    <lineage>
        <taxon>Eukaryota</taxon>
        <taxon>Fungi</taxon>
        <taxon>Dikarya</taxon>
        <taxon>Ascomycota</taxon>
        <taxon>Pezizomycotina</taxon>
        <taxon>Dothideomycetes</taxon>
        <taxon>Pleosporomycetidae</taxon>
        <taxon>Pleosporales</taxon>
        <taxon>Torulaceae</taxon>
        <taxon>Dendryphion</taxon>
    </lineage>
</organism>